<evidence type="ECO:0000256" key="4">
    <source>
        <dbReference type="ARBA" id="ARBA00022692"/>
    </source>
</evidence>
<feature type="region of interest" description="Disordered" evidence="9">
    <location>
        <begin position="151"/>
        <end position="211"/>
    </location>
</feature>
<keyword evidence="11" id="KW-1185">Reference proteome</keyword>
<evidence type="ECO:0000313" key="11">
    <source>
        <dbReference type="Proteomes" id="UP000078544"/>
    </source>
</evidence>
<comment type="similarity">
    <text evidence="2 8">Belongs to the ZIP transporter (TC 2.A.5) family.</text>
</comment>
<feature type="transmembrane region" description="Helical" evidence="8">
    <location>
        <begin position="347"/>
        <end position="370"/>
    </location>
</feature>
<feature type="transmembrane region" description="Helical" evidence="8">
    <location>
        <begin position="282"/>
        <end position="303"/>
    </location>
</feature>
<evidence type="ECO:0000256" key="9">
    <source>
        <dbReference type="SAM" id="MobiDB-lite"/>
    </source>
</evidence>
<gene>
    <name evidence="10" type="ORF">AAL_07040</name>
</gene>
<feature type="compositionally biased region" description="Basic and acidic residues" evidence="9">
    <location>
        <begin position="199"/>
        <end position="209"/>
    </location>
</feature>
<proteinExistence type="inferred from homology"/>
<keyword evidence="3 8" id="KW-0813">Transport</keyword>
<dbReference type="Pfam" id="PF02535">
    <property type="entry name" value="Zip"/>
    <property type="match status" value="1"/>
</dbReference>
<reference evidence="10 11" key="1">
    <citation type="journal article" date="2016" name="Genome Biol. Evol.">
        <title>Divergent and convergent evolution of fungal pathogenicity.</title>
        <authorList>
            <person name="Shang Y."/>
            <person name="Xiao G."/>
            <person name="Zheng P."/>
            <person name="Cen K."/>
            <person name="Zhan S."/>
            <person name="Wang C."/>
        </authorList>
    </citation>
    <scope>NUCLEOTIDE SEQUENCE [LARGE SCALE GENOMIC DNA]</scope>
    <source>
        <strain evidence="10 11">RCEF 2490</strain>
    </source>
</reference>
<dbReference type="InterPro" id="IPR003689">
    <property type="entry name" value="ZIP"/>
</dbReference>
<evidence type="ECO:0000256" key="7">
    <source>
        <dbReference type="ARBA" id="ARBA00023136"/>
    </source>
</evidence>
<dbReference type="PANTHER" id="PTHR11040">
    <property type="entry name" value="ZINC/IRON TRANSPORTER"/>
    <property type="match status" value="1"/>
</dbReference>
<feature type="transmembrane region" description="Helical" evidence="8">
    <location>
        <begin position="102"/>
        <end position="123"/>
    </location>
</feature>
<keyword evidence="7 8" id="KW-0472">Membrane</keyword>
<feature type="transmembrane region" description="Helical" evidence="8">
    <location>
        <begin position="248"/>
        <end position="270"/>
    </location>
</feature>
<dbReference type="EMBL" id="AZGY01000020">
    <property type="protein sequence ID" value="KZZ90814.1"/>
    <property type="molecule type" value="Genomic_DNA"/>
</dbReference>
<protein>
    <submittedName>
        <fullName evidence="10">Membrane zinc transporter</fullName>
    </submittedName>
</protein>
<keyword evidence="5 8" id="KW-1133">Transmembrane helix</keyword>
<comment type="caution">
    <text evidence="10">The sequence shown here is derived from an EMBL/GenBank/DDBJ whole genome shotgun (WGS) entry which is preliminary data.</text>
</comment>
<dbReference type="NCBIfam" id="TIGR00820">
    <property type="entry name" value="zip"/>
    <property type="match status" value="1"/>
</dbReference>
<comment type="subcellular location">
    <subcellularLocation>
        <location evidence="1 8">Membrane</location>
        <topology evidence="1 8">Multi-pass membrane protein</topology>
    </subcellularLocation>
</comment>
<evidence type="ECO:0000313" key="10">
    <source>
        <dbReference type="EMBL" id="KZZ90814.1"/>
    </source>
</evidence>
<dbReference type="GO" id="GO:0005886">
    <property type="term" value="C:plasma membrane"/>
    <property type="evidence" value="ECO:0007669"/>
    <property type="project" value="EnsemblFungi"/>
</dbReference>
<organism evidence="10 11">
    <name type="scientific">Moelleriella libera RCEF 2490</name>
    <dbReference type="NCBI Taxonomy" id="1081109"/>
    <lineage>
        <taxon>Eukaryota</taxon>
        <taxon>Fungi</taxon>
        <taxon>Dikarya</taxon>
        <taxon>Ascomycota</taxon>
        <taxon>Pezizomycotina</taxon>
        <taxon>Sordariomycetes</taxon>
        <taxon>Hypocreomycetidae</taxon>
        <taxon>Hypocreales</taxon>
        <taxon>Clavicipitaceae</taxon>
        <taxon>Moelleriella</taxon>
    </lineage>
</organism>
<dbReference type="GO" id="GO:0000007">
    <property type="term" value="F:low-affinity zinc ion transmembrane transporter activity"/>
    <property type="evidence" value="ECO:0007669"/>
    <property type="project" value="EnsemblFungi"/>
</dbReference>
<evidence type="ECO:0000256" key="3">
    <source>
        <dbReference type="ARBA" id="ARBA00022448"/>
    </source>
</evidence>
<dbReference type="PANTHER" id="PTHR11040:SF69">
    <property type="entry name" value="ZINC-REGULATED TRANSPORTER 2"/>
    <property type="match status" value="1"/>
</dbReference>
<keyword evidence="4 8" id="KW-0812">Transmembrane</keyword>
<sequence length="373" mass="39681">MDNPGDPSSTAAPNPCDGAAVDDTMRGLRIAAIFVILVAAMVGATLPVLLARQKLTHVPKLLFVCKFIGTGVIIATAFMHLLDPAIDNLGDQCVQDTWLGDYPWALCIAMMTAIIMFYVEYFVTSFDGAFEAGRPVGSDSTSDINEVMALKKPSTNNQRKGTIADGTPHDLENQGPLRDADSTAARPDNLSYPPGAQDHVAHAKDHQEGDSYGSMSSQLTAVFILEFGIVFHSVFIGLTLGTTSDLKVLLVVLVFHQMFEGLGLGSRLALAQWPSNKGYVPYLLCVGFALSTPIGIAVGIGAQPSNAATQKLVNGIFDSISAGILLYTGFVELLAHEFFLNPAMRRASVTLQVLACGCIAFGVAIMALLAKWA</sequence>
<dbReference type="STRING" id="1081109.A0A167Y3F7"/>
<evidence type="ECO:0000256" key="8">
    <source>
        <dbReference type="RuleBase" id="RU362088"/>
    </source>
</evidence>
<evidence type="ECO:0000256" key="1">
    <source>
        <dbReference type="ARBA" id="ARBA00004141"/>
    </source>
</evidence>
<evidence type="ECO:0000256" key="6">
    <source>
        <dbReference type="ARBA" id="ARBA00023065"/>
    </source>
</evidence>
<dbReference type="AlphaFoldDB" id="A0A167Y3F7"/>
<evidence type="ECO:0000256" key="2">
    <source>
        <dbReference type="ARBA" id="ARBA00006939"/>
    </source>
</evidence>
<keyword evidence="6 8" id="KW-0406">Ion transport</keyword>
<feature type="transmembrane region" description="Helical" evidence="8">
    <location>
        <begin position="315"/>
        <end position="335"/>
    </location>
</feature>
<feature type="transmembrane region" description="Helical" evidence="8">
    <location>
        <begin position="30"/>
        <end position="49"/>
    </location>
</feature>
<feature type="transmembrane region" description="Helical" evidence="8">
    <location>
        <begin position="221"/>
        <end position="242"/>
    </location>
</feature>
<dbReference type="InterPro" id="IPR004698">
    <property type="entry name" value="Zn/Fe_permease_fun/pln"/>
</dbReference>
<evidence type="ECO:0000256" key="5">
    <source>
        <dbReference type="ARBA" id="ARBA00022989"/>
    </source>
</evidence>
<dbReference type="OrthoDB" id="448280at2759"/>
<dbReference type="Proteomes" id="UP000078544">
    <property type="component" value="Unassembled WGS sequence"/>
</dbReference>
<accession>A0A167Y3F7</accession>
<dbReference type="GO" id="GO:0071578">
    <property type="term" value="P:zinc ion import across plasma membrane"/>
    <property type="evidence" value="ECO:0007669"/>
    <property type="project" value="EnsemblFungi"/>
</dbReference>
<name>A0A167Y3F7_9HYPO</name>
<feature type="transmembrane region" description="Helical" evidence="8">
    <location>
        <begin position="61"/>
        <end position="82"/>
    </location>
</feature>